<protein>
    <submittedName>
        <fullName evidence="2">MOSC domain-containing protein</fullName>
    </submittedName>
</protein>
<evidence type="ECO:0000259" key="1">
    <source>
        <dbReference type="PROSITE" id="PS51340"/>
    </source>
</evidence>
<dbReference type="Pfam" id="PF03473">
    <property type="entry name" value="MOSC"/>
    <property type="match status" value="1"/>
</dbReference>
<reference evidence="2 3" key="1">
    <citation type="submission" date="2019-11" db="EMBL/GenBank/DDBJ databases">
        <authorList>
            <person name="Dong K."/>
        </authorList>
    </citation>
    <scope>NUCLEOTIDE SEQUENCE [LARGE SCALE GENOMIC DNA]</scope>
    <source>
        <strain evidence="2 3">NBRC 111993</strain>
    </source>
</reference>
<keyword evidence="3" id="KW-1185">Reference proteome</keyword>
<dbReference type="PROSITE" id="PS51340">
    <property type="entry name" value="MOSC"/>
    <property type="match status" value="1"/>
</dbReference>
<proteinExistence type="predicted"/>
<sequence>MIATIARIRRHPIKSIGGEDMANARLTAARRLPGDRLWAILTEAGERHAGEGGNPQRWLPKSCFVRGVASAALQAIQGGWVNGAPHGAIRLTHPDLADLVFDPETEAARLIDWVAPLWPADKPSATRLVQGPTGWTDVNQPWLSILSLSSLRDLENRVGHPLGIERWRGNLWVDGWPPYAERDLVGRILNIGDVELRVTETIGRCAATSANTNTGRLDCDMPAALTAAFGHHDFGIYAEVVTGGEIALKDEIRA</sequence>
<name>A0A6L6J3Z9_9RHOB</name>
<dbReference type="Pfam" id="PF03476">
    <property type="entry name" value="MOSC_N"/>
    <property type="match status" value="1"/>
</dbReference>
<dbReference type="AlphaFoldDB" id="A0A6L6J3Z9"/>
<dbReference type="RefSeq" id="WP_155093674.1">
    <property type="nucleotide sequence ID" value="NZ_WMIE01000001.1"/>
</dbReference>
<dbReference type="InterPro" id="IPR005303">
    <property type="entry name" value="MOCOS_middle"/>
</dbReference>
<evidence type="ECO:0000313" key="2">
    <source>
        <dbReference type="EMBL" id="MTH76286.1"/>
    </source>
</evidence>
<dbReference type="GO" id="GO:0030170">
    <property type="term" value="F:pyridoxal phosphate binding"/>
    <property type="evidence" value="ECO:0007669"/>
    <property type="project" value="InterPro"/>
</dbReference>
<organism evidence="2 3">
    <name type="scientific">Paracoccus aestuariivivens</name>
    <dbReference type="NCBI Taxonomy" id="1820333"/>
    <lineage>
        <taxon>Bacteria</taxon>
        <taxon>Pseudomonadati</taxon>
        <taxon>Pseudomonadota</taxon>
        <taxon>Alphaproteobacteria</taxon>
        <taxon>Rhodobacterales</taxon>
        <taxon>Paracoccaceae</taxon>
        <taxon>Paracoccus</taxon>
    </lineage>
</organism>
<accession>A0A6L6J3Z9</accession>
<dbReference type="GO" id="GO:0003824">
    <property type="term" value="F:catalytic activity"/>
    <property type="evidence" value="ECO:0007669"/>
    <property type="project" value="InterPro"/>
</dbReference>
<comment type="caution">
    <text evidence="2">The sequence shown here is derived from an EMBL/GenBank/DDBJ whole genome shotgun (WGS) entry which is preliminary data.</text>
</comment>
<dbReference type="SUPFAM" id="SSF50800">
    <property type="entry name" value="PK beta-barrel domain-like"/>
    <property type="match status" value="1"/>
</dbReference>
<dbReference type="GO" id="GO:0030151">
    <property type="term" value="F:molybdenum ion binding"/>
    <property type="evidence" value="ECO:0007669"/>
    <property type="project" value="InterPro"/>
</dbReference>
<gene>
    <name evidence="2" type="ORF">GL286_00915</name>
</gene>
<dbReference type="OrthoDB" id="581532at2"/>
<dbReference type="InterPro" id="IPR005302">
    <property type="entry name" value="MoCF_Sase_C"/>
</dbReference>
<dbReference type="InterPro" id="IPR011037">
    <property type="entry name" value="Pyrv_Knase-like_insert_dom_sf"/>
</dbReference>
<dbReference type="Proteomes" id="UP000478183">
    <property type="component" value="Unassembled WGS sequence"/>
</dbReference>
<evidence type="ECO:0000313" key="3">
    <source>
        <dbReference type="Proteomes" id="UP000478183"/>
    </source>
</evidence>
<dbReference type="Gene3D" id="2.40.33.20">
    <property type="entry name" value="PK beta-barrel domain-like"/>
    <property type="match status" value="1"/>
</dbReference>
<feature type="domain" description="MOSC" evidence="1">
    <location>
        <begin position="112"/>
        <end position="254"/>
    </location>
</feature>
<dbReference type="EMBL" id="WMIE01000001">
    <property type="protein sequence ID" value="MTH76286.1"/>
    <property type="molecule type" value="Genomic_DNA"/>
</dbReference>